<dbReference type="VEuPathDB" id="FungiDB:VP01_1884g1"/>
<dbReference type="Proteomes" id="UP000037035">
    <property type="component" value="Unassembled WGS sequence"/>
</dbReference>
<reference evidence="1 2" key="1">
    <citation type="submission" date="2015-08" db="EMBL/GenBank/DDBJ databases">
        <title>Next Generation Sequencing and Analysis of the Genome of Puccinia sorghi L Schw, the Causal Agent of Maize Common Rust.</title>
        <authorList>
            <person name="Rochi L."/>
            <person name="Burguener G."/>
            <person name="Darino M."/>
            <person name="Turjanski A."/>
            <person name="Kreff E."/>
            <person name="Dieguez M.J."/>
            <person name="Sacco F."/>
        </authorList>
    </citation>
    <scope>NUCLEOTIDE SEQUENCE [LARGE SCALE GENOMIC DNA]</scope>
    <source>
        <strain evidence="1 2">RO10H11247</strain>
    </source>
</reference>
<sequence length="153" mass="17478">MTSLPRIRKAVELLQGLDRVPRIGTLTMFLEPNHQKGPLPTLKIVEAKAIADFAFTPVAVIREILITFQNLEPGNYVRFDAMNGLRSSRTEQEKSRERNYLNLGQSTLIIPQGRGKIRLIIRHSFLFRELGIFLCEKKGQRKYLVKIDVCGSL</sequence>
<proteinExistence type="predicted"/>
<gene>
    <name evidence="1" type="ORF">VP01_1884g1</name>
</gene>
<evidence type="ECO:0000313" key="2">
    <source>
        <dbReference type="Proteomes" id="UP000037035"/>
    </source>
</evidence>
<dbReference type="AlphaFoldDB" id="A0A0L6VCZ4"/>
<accession>A0A0L6VCZ4</accession>
<protein>
    <submittedName>
        <fullName evidence="1">Uncharacterized protein</fullName>
    </submittedName>
</protein>
<keyword evidence="2" id="KW-1185">Reference proteome</keyword>
<evidence type="ECO:0000313" key="1">
    <source>
        <dbReference type="EMBL" id="KNZ58656.1"/>
    </source>
</evidence>
<name>A0A0L6VCZ4_9BASI</name>
<comment type="caution">
    <text evidence="1">The sequence shown here is derived from an EMBL/GenBank/DDBJ whole genome shotgun (WGS) entry which is preliminary data.</text>
</comment>
<organism evidence="1 2">
    <name type="scientific">Puccinia sorghi</name>
    <dbReference type="NCBI Taxonomy" id="27349"/>
    <lineage>
        <taxon>Eukaryota</taxon>
        <taxon>Fungi</taxon>
        <taxon>Dikarya</taxon>
        <taxon>Basidiomycota</taxon>
        <taxon>Pucciniomycotina</taxon>
        <taxon>Pucciniomycetes</taxon>
        <taxon>Pucciniales</taxon>
        <taxon>Pucciniaceae</taxon>
        <taxon>Puccinia</taxon>
    </lineage>
</organism>
<dbReference type="EMBL" id="LAVV01006708">
    <property type="protein sequence ID" value="KNZ58656.1"/>
    <property type="molecule type" value="Genomic_DNA"/>
</dbReference>